<protein>
    <submittedName>
        <fullName evidence="2">Uncharacterized protein</fullName>
    </submittedName>
</protein>
<evidence type="ECO:0000313" key="2">
    <source>
        <dbReference type="EMBL" id="GAG26923.1"/>
    </source>
</evidence>
<keyword evidence="1" id="KW-0812">Transmembrane</keyword>
<dbReference type="AlphaFoldDB" id="X0WQW7"/>
<gene>
    <name evidence="2" type="ORF">S01H1_55702</name>
</gene>
<feature type="transmembrane region" description="Helical" evidence="1">
    <location>
        <begin position="6"/>
        <end position="24"/>
    </location>
</feature>
<dbReference type="EMBL" id="BARS01036219">
    <property type="protein sequence ID" value="GAG26923.1"/>
    <property type="molecule type" value="Genomic_DNA"/>
</dbReference>
<comment type="caution">
    <text evidence="2">The sequence shown here is derived from an EMBL/GenBank/DDBJ whole genome shotgun (WGS) entry which is preliminary data.</text>
</comment>
<sequence length="97" mass="10589">MEPYWGVIIGSAIGSLILAIVSIIKGMDVKRETKGYAIASIILGSLFIIPFVCFVGLLLGVISYRKTEWKKLSIVGIVISGVFSLMYFFLLLGKLTS</sequence>
<accession>X0WQW7</accession>
<keyword evidence="1" id="KW-1133">Transmembrane helix</keyword>
<reference evidence="2" key="1">
    <citation type="journal article" date="2014" name="Front. Microbiol.">
        <title>High frequency of phylogenetically diverse reductive dehalogenase-homologous genes in deep subseafloor sedimentary metagenomes.</title>
        <authorList>
            <person name="Kawai M."/>
            <person name="Futagami T."/>
            <person name="Toyoda A."/>
            <person name="Takaki Y."/>
            <person name="Nishi S."/>
            <person name="Hori S."/>
            <person name="Arai W."/>
            <person name="Tsubouchi T."/>
            <person name="Morono Y."/>
            <person name="Uchiyama I."/>
            <person name="Ito T."/>
            <person name="Fujiyama A."/>
            <person name="Inagaki F."/>
            <person name="Takami H."/>
        </authorList>
    </citation>
    <scope>NUCLEOTIDE SEQUENCE</scope>
    <source>
        <strain evidence="2">Expedition CK06-06</strain>
    </source>
</reference>
<keyword evidence="1" id="KW-0472">Membrane</keyword>
<proteinExistence type="predicted"/>
<feature type="transmembrane region" description="Helical" evidence="1">
    <location>
        <begin position="74"/>
        <end position="92"/>
    </location>
</feature>
<feature type="transmembrane region" description="Helical" evidence="1">
    <location>
        <begin position="36"/>
        <end position="62"/>
    </location>
</feature>
<evidence type="ECO:0000256" key="1">
    <source>
        <dbReference type="SAM" id="Phobius"/>
    </source>
</evidence>
<organism evidence="2">
    <name type="scientific">marine sediment metagenome</name>
    <dbReference type="NCBI Taxonomy" id="412755"/>
    <lineage>
        <taxon>unclassified sequences</taxon>
        <taxon>metagenomes</taxon>
        <taxon>ecological metagenomes</taxon>
    </lineage>
</organism>
<name>X0WQW7_9ZZZZ</name>